<dbReference type="Gene3D" id="3.40.50.12780">
    <property type="entry name" value="N-terminal domain of ligase-like"/>
    <property type="match status" value="1"/>
</dbReference>
<dbReference type="InterPro" id="IPR042099">
    <property type="entry name" value="ANL_N_sf"/>
</dbReference>
<comment type="caution">
    <text evidence="1">The sequence shown here is derived from an EMBL/GenBank/DDBJ whole genome shotgun (WGS) entry which is preliminary data.</text>
</comment>
<dbReference type="AlphaFoldDB" id="A0A7W9SQ32"/>
<reference evidence="1 2" key="1">
    <citation type="submission" date="2020-08" db="EMBL/GenBank/DDBJ databases">
        <title>Genomic Encyclopedia of Type Strains, Phase IV (KMG-IV): sequencing the most valuable type-strain genomes for metagenomic binning, comparative biology and taxonomic classification.</title>
        <authorList>
            <person name="Goeker M."/>
        </authorList>
    </citation>
    <scope>NUCLEOTIDE SEQUENCE [LARGE SCALE GENOMIC DNA]</scope>
    <source>
        <strain evidence="1 2">DSM 23562</strain>
    </source>
</reference>
<keyword evidence="1" id="KW-0436">Ligase</keyword>
<keyword evidence="2" id="KW-1185">Reference proteome</keyword>
<protein>
    <submittedName>
        <fullName evidence="1">Phenylacetate-coenzyme A ligase PaaK-like adenylate-forming protein</fullName>
    </submittedName>
</protein>
<evidence type="ECO:0000313" key="2">
    <source>
        <dbReference type="Proteomes" id="UP000520814"/>
    </source>
</evidence>
<accession>A0A7W9SQ32</accession>
<dbReference type="RefSeq" id="WP_184196159.1">
    <property type="nucleotide sequence ID" value="NZ_JACHGW010000002.1"/>
</dbReference>
<name>A0A7W9SQ32_ARMRO</name>
<dbReference type="Proteomes" id="UP000520814">
    <property type="component" value="Unassembled WGS sequence"/>
</dbReference>
<organism evidence="1 2">
    <name type="scientific">Armatimonas rosea</name>
    <dbReference type="NCBI Taxonomy" id="685828"/>
    <lineage>
        <taxon>Bacteria</taxon>
        <taxon>Bacillati</taxon>
        <taxon>Armatimonadota</taxon>
        <taxon>Armatimonadia</taxon>
        <taxon>Armatimonadales</taxon>
        <taxon>Armatimonadaceae</taxon>
        <taxon>Armatimonas</taxon>
    </lineage>
</organism>
<dbReference type="GO" id="GO:0016874">
    <property type="term" value="F:ligase activity"/>
    <property type="evidence" value="ECO:0007669"/>
    <property type="project" value="UniProtKB-KW"/>
</dbReference>
<evidence type="ECO:0000313" key="1">
    <source>
        <dbReference type="EMBL" id="MBB6050706.1"/>
    </source>
</evidence>
<gene>
    <name evidence="1" type="ORF">HNQ39_002497</name>
</gene>
<proteinExistence type="predicted"/>
<dbReference type="SUPFAM" id="SSF56801">
    <property type="entry name" value="Acetyl-CoA synthetase-like"/>
    <property type="match status" value="1"/>
</dbReference>
<sequence>MSTVSPGAIQAAQDALDAHVREIIAWHFSPETGCPFWLDWAKSADFDPIKAVTCAADLAKFPHFQDEWLRDLPNEVWVPKPYTGRPFFVFETGGTTGMPKQRIGWDDHKHDYEEFSAGLDDKFFPKGGNWLMLGPTGPRRLRLAIEHLANFRGGSCYHTDLDPRWVKRLIADKEFETAKKYKKHAVEQGATLLKHRKISCLFTTPLLLEALDEYVNVPDAGIKGVFCGGTSMNPQTVRFLIEEILDNRAQFVPTYGNTLMGLAQSRPVTREDNYSITYHAPQPRAVLRIVDPNDTQTTVDYDTWGRVELSTLTKEFFMPRFLERDEALRRQPWGRFAWDGVGEVRPFGALETKAIEGVY</sequence>
<dbReference type="EMBL" id="JACHGW010000002">
    <property type="protein sequence ID" value="MBB6050706.1"/>
    <property type="molecule type" value="Genomic_DNA"/>
</dbReference>